<organism evidence="13 14">
    <name type="scientific">Brevibacterium pityocampae</name>
    <dbReference type="NCBI Taxonomy" id="506594"/>
    <lineage>
        <taxon>Bacteria</taxon>
        <taxon>Bacillati</taxon>
        <taxon>Actinomycetota</taxon>
        <taxon>Actinomycetes</taxon>
        <taxon>Micrococcales</taxon>
        <taxon>Brevibacteriaceae</taxon>
        <taxon>Brevibacterium</taxon>
    </lineage>
</organism>
<evidence type="ECO:0000256" key="5">
    <source>
        <dbReference type="ARBA" id="ARBA00022694"/>
    </source>
</evidence>
<keyword evidence="5" id="KW-0819">tRNA processing</keyword>
<keyword evidence="14" id="KW-1185">Reference proteome</keyword>
<evidence type="ECO:0000256" key="2">
    <source>
        <dbReference type="ARBA" id="ARBA00007599"/>
    </source>
</evidence>
<evidence type="ECO:0000256" key="12">
    <source>
        <dbReference type="SAM" id="MobiDB-lite"/>
    </source>
</evidence>
<dbReference type="NCBIfam" id="TIGR00150">
    <property type="entry name" value="T6A_YjeE"/>
    <property type="match status" value="1"/>
</dbReference>
<evidence type="ECO:0000256" key="10">
    <source>
        <dbReference type="ARBA" id="ARBA00024908"/>
    </source>
</evidence>
<dbReference type="SUPFAM" id="SSF52540">
    <property type="entry name" value="P-loop containing nucleoside triphosphate hydrolases"/>
    <property type="match status" value="1"/>
</dbReference>
<sequence length="204" mass="21178">MRAELRIAGLEEIDAFAARLAAVLRPGDVIILTGDLGAGKTTFTQFLAGHLGVRGRVSSPTFVIAREHAPAGAGPGLVHVDAYRLDDSAEFADLDLGADLAESVTVIEWGHGIAEELSAERLEITLVRAFEEDGAGTAGPDSTDTGPGDPAPAAPIAPEPLELDLAEEDESRLLVLESTGPGWDARLALVAEQPGEPGPGTETR</sequence>
<evidence type="ECO:0000256" key="7">
    <source>
        <dbReference type="ARBA" id="ARBA00022741"/>
    </source>
</evidence>
<dbReference type="InterPro" id="IPR027417">
    <property type="entry name" value="P-loop_NTPase"/>
</dbReference>
<evidence type="ECO:0000256" key="11">
    <source>
        <dbReference type="ARBA" id="ARBA00032441"/>
    </source>
</evidence>
<comment type="subcellular location">
    <subcellularLocation>
        <location evidence="1">Cytoplasm</location>
    </subcellularLocation>
</comment>
<evidence type="ECO:0000256" key="8">
    <source>
        <dbReference type="ARBA" id="ARBA00022840"/>
    </source>
</evidence>
<keyword evidence="9" id="KW-0460">Magnesium</keyword>
<dbReference type="EMBL" id="BAABGL010000015">
    <property type="protein sequence ID" value="GAA4392430.1"/>
    <property type="molecule type" value="Genomic_DNA"/>
</dbReference>
<protein>
    <recommendedName>
        <fullName evidence="3">tRNA threonylcarbamoyladenosine biosynthesis protein TsaE</fullName>
    </recommendedName>
    <alternativeName>
        <fullName evidence="11">t(6)A37 threonylcarbamoyladenosine biosynthesis protein TsaE</fullName>
    </alternativeName>
</protein>
<comment type="similarity">
    <text evidence="2">Belongs to the TsaE family.</text>
</comment>
<comment type="caution">
    <text evidence="13">The sequence shown here is derived from an EMBL/GenBank/DDBJ whole genome shotgun (WGS) entry which is preliminary data.</text>
</comment>
<dbReference type="InterPro" id="IPR003442">
    <property type="entry name" value="T6A_TsaE"/>
</dbReference>
<dbReference type="Proteomes" id="UP001500642">
    <property type="component" value="Unassembled WGS sequence"/>
</dbReference>
<name>A0ABP8JKT9_9MICO</name>
<evidence type="ECO:0000256" key="3">
    <source>
        <dbReference type="ARBA" id="ARBA00019010"/>
    </source>
</evidence>
<evidence type="ECO:0000256" key="6">
    <source>
        <dbReference type="ARBA" id="ARBA00022723"/>
    </source>
</evidence>
<keyword evidence="6" id="KW-0479">Metal-binding</keyword>
<feature type="compositionally biased region" description="Pro residues" evidence="12">
    <location>
        <begin position="149"/>
        <end position="158"/>
    </location>
</feature>
<keyword evidence="7" id="KW-0547">Nucleotide-binding</keyword>
<gene>
    <name evidence="13" type="ORF">GCM10023167_20640</name>
</gene>
<evidence type="ECO:0000256" key="4">
    <source>
        <dbReference type="ARBA" id="ARBA00022490"/>
    </source>
</evidence>
<comment type="function">
    <text evidence="10">Required for the formation of a threonylcarbamoyl group on adenosine at position 37 (t(6)A37) in tRNAs that read codons beginning with adenine. Is involved in the transfer of the threonylcarbamoyl moiety of threonylcarbamoyl-AMP (TC-AMP) to the N6 group of A37, together with TsaD and TsaB. TsaE seems to play an indirect role in the t(6)A biosynthesis pathway, possibly in regulating the core enzymatic function of TsaD.</text>
</comment>
<accession>A0ABP8JKT9</accession>
<proteinExistence type="inferred from homology"/>
<dbReference type="RefSeq" id="WP_345031933.1">
    <property type="nucleotide sequence ID" value="NZ_BAABGL010000015.1"/>
</dbReference>
<evidence type="ECO:0000313" key="13">
    <source>
        <dbReference type="EMBL" id="GAA4392430.1"/>
    </source>
</evidence>
<evidence type="ECO:0000313" key="14">
    <source>
        <dbReference type="Proteomes" id="UP001500642"/>
    </source>
</evidence>
<dbReference type="Pfam" id="PF02367">
    <property type="entry name" value="TsaE"/>
    <property type="match status" value="1"/>
</dbReference>
<dbReference type="Gene3D" id="3.40.50.300">
    <property type="entry name" value="P-loop containing nucleotide triphosphate hydrolases"/>
    <property type="match status" value="1"/>
</dbReference>
<evidence type="ECO:0000256" key="9">
    <source>
        <dbReference type="ARBA" id="ARBA00022842"/>
    </source>
</evidence>
<keyword evidence="4" id="KW-0963">Cytoplasm</keyword>
<dbReference type="PANTHER" id="PTHR33540:SF2">
    <property type="entry name" value="TRNA THREONYLCARBAMOYLADENOSINE BIOSYNTHESIS PROTEIN TSAE"/>
    <property type="match status" value="1"/>
</dbReference>
<evidence type="ECO:0000256" key="1">
    <source>
        <dbReference type="ARBA" id="ARBA00004496"/>
    </source>
</evidence>
<dbReference type="PANTHER" id="PTHR33540">
    <property type="entry name" value="TRNA THREONYLCARBAMOYLADENOSINE BIOSYNTHESIS PROTEIN TSAE"/>
    <property type="match status" value="1"/>
</dbReference>
<feature type="region of interest" description="Disordered" evidence="12">
    <location>
        <begin position="132"/>
        <end position="161"/>
    </location>
</feature>
<reference evidence="14" key="1">
    <citation type="journal article" date="2019" name="Int. J. Syst. Evol. Microbiol.">
        <title>The Global Catalogue of Microorganisms (GCM) 10K type strain sequencing project: providing services to taxonomists for standard genome sequencing and annotation.</title>
        <authorList>
            <consortium name="The Broad Institute Genomics Platform"/>
            <consortium name="The Broad Institute Genome Sequencing Center for Infectious Disease"/>
            <person name="Wu L."/>
            <person name="Ma J."/>
        </authorList>
    </citation>
    <scope>NUCLEOTIDE SEQUENCE [LARGE SCALE GENOMIC DNA]</scope>
    <source>
        <strain evidence="14">JCM 17808</strain>
    </source>
</reference>
<keyword evidence="8" id="KW-0067">ATP-binding</keyword>